<organism evidence="1 2">
    <name type="scientific">Neocallimastix californiae</name>
    <dbReference type="NCBI Taxonomy" id="1754190"/>
    <lineage>
        <taxon>Eukaryota</taxon>
        <taxon>Fungi</taxon>
        <taxon>Fungi incertae sedis</taxon>
        <taxon>Chytridiomycota</taxon>
        <taxon>Chytridiomycota incertae sedis</taxon>
        <taxon>Neocallimastigomycetes</taxon>
        <taxon>Neocallimastigales</taxon>
        <taxon>Neocallimastigaceae</taxon>
        <taxon>Neocallimastix</taxon>
    </lineage>
</organism>
<gene>
    <name evidence="1" type="ORF">LY90DRAFT_519226</name>
</gene>
<accession>A0A1Y1Z7I4</accession>
<evidence type="ECO:0000313" key="1">
    <source>
        <dbReference type="EMBL" id="ORY06258.1"/>
    </source>
</evidence>
<protein>
    <submittedName>
        <fullName evidence="1">Uncharacterized protein</fullName>
    </submittedName>
</protein>
<proteinExistence type="predicted"/>
<reference evidence="1 2" key="1">
    <citation type="submission" date="2016-08" db="EMBL/GenBank/DDBJ databases">
        <title>A Parts List for Fungal Cellulosomes Revealed by Comparative Genomics.</title>
        <authorList>
            <consortium name="DOE Joint Genome Institute"/>
            <person name="Haitjema C.H."/>
            <person name="Gilmore S.P."/>
            <person name="Henske J.K."/>
            <person name="Solomon K.V."/>
            <person name="De Groot R."/>
            <person name="Kuo A."/>
            <person name="Mondo S.J."/>
            <person name="Salamov A.A."/>
            <person name="Labutti K."/>
            <person name="Zhao Z."/>
            <person name="Chiniquy J."/>
            <person name="Barry K."/>
            <person name="Brewer H.M."/>
            <person name="Purvine S.O."/>
            <person name="Wright A.T."/>
            <person name="Boxma B."/>
            <person name="Van Alen T."/>
            <person name="Hackstein J.H."/>
            <person name="Baker S.E."/>
            <person name="Grigoriev I.V."/>
            <person name="O'Malley M.A."/>
        </authorList>
    </citation>
    <scope>NUCLEOTIDE SEQUENCE [LARGE SCALE GENOMIC DNA]</scope>
    <source>
        <strain evidence="1 2">G1</strain>
    </source>
</reference>
<dbReference type="EMBL" id="MCOG01000440">
    <property type="protein sequence ID" value="ORY06258.1"/>
    <property type="molecule type" value="Genomic_DNA"/>
</dbReference>
<sequence length="742" mass="86202">MDVDTNWCLYCGKKTEGTVYCSKYCHNLDKNKKQRFSNEIIGNPKIQKIHSDIIPQGYNYGTQYSLKFKNRINSCNTPNTRNNYFSIHQYNPYRDLLNNTSKDNKIEKKTSIININEIGKEINESDSNVPENNDNINNFSKISENKEMKIYMEEKIINDNSDMKSTQSPLNYSSFEDLNDDSTTNHKMKNIFSLFYKNNSKERSNETNVKSSTNKEISGISDKYSNFDNSKSLDGSSLIDTSTTHLLSNTEVSSITINSETINSYINSMNEFGNNIKSDFQNKSLEQNNQLSKERNNTVNLRFKNLYLSRRISHKIPAKNIEYLKNFKRQVRRKSNEFGFYASSDEYPATLYTFRQIHAHFPKQFRKMSISLDNQSYKIQKIKDNNCINKNFRDSKKKMEKIHHKKNATTTDYIFTIECLNTITTDENTIRTVKKSGELVENIKNKNNINRVNNNKNVIDTYNDYQGDIIENDANQFITNVEVNSQYEKEFINDNLDHCYTFGGTINMNISDNNLEKQKQDLQQQLIQQIQQQSRYYQENKIDYSYSCTTLSSYESDESYSVDSDDEYEFPDKTNNYYETVIVSPNPMSSITSLSFRKNKDNSVSITASYSSVSNNDLKKLKSLCNNINSTLEQIKVINDIESTSNTPKYDMEEGEGIIKPIERSVQLKKEESVAPLYQNNTLMITTPEIHNVNFKIYDSDATESVTSTSSSTISTESNRDINYLYYDETYQKPFYNLVDYS</sequence>
<keyword evidence="2" id="KW-1185">Reference proteome</keyword>
<dbReference type="AlphaFoldDB" id="A0A1Y1Z7I4"/>
<dbReference type="Proteomes" id="UP000193920">
    <property type="component" value="Unassembled WGS sequence"/>
</dbReference>
<comment type="caution">
    <text evidence="1">The sequence shown here is derived from an EMBL/GenBank/DDBJ whole genome shotgun (WGS) entry which is preliminary data.</text>
</comment>
<evidence type="ECO:0000313" key="2">
    <source>
        <dbReference type="Proteomes" id="UP000193920"/>
    </source>
</evidence>
<name>A0A1Y1Z7I4_9FUNG</name>
<dbReference type="OrthoDB" id="2160034at2759"/>